<dbReference type="RefSeq" id="WP_105983940.1">
    <property type="nucleotide sequence ID" value="NZ_MQUC01000003.1"/>
</dbReference>
<protein>
    <submittedName>
        <fullName evidence="1">Glyoxalase</fullName>
    </submittedName>
</protein>
<proteinExistence type="predicted"/>
<comment type="caution">
    <text evidence="1">The sequence shown here is derived from an EMBL/GenBank/DDBJ whole genome shotgun (WGS) entry which is preliminary data.</text>
</comment>
<dbReference type="Proteomes" id="UP000239532">
    <property type="component" value="Unassembled WGS sequence"/>
</dbReference>
<sequence length="136" mass="15998">MENRDEYLVALRPGIPNAKVNDTMSADEQFQNRTLRPVAKLQHDLLVEVFRNYIKKHKNVFYGLTAVKRVDYIENAVNRDQKFRNSLKGIIIGMFTIKEYLFYISNSSALNKRMMNIVRERLISSIQVFERPTIDL</sequence>
<dbReference type="AlphaFoldDB" id="A0A2S9WXU4"/>
<evidence type="ECO:0000313" key="1">
    <source>
        <dbReference type="EMBL" id="PRP68284.1"/>
    </source>
</evidence>
<organism evidence="1 2">
    <name type="scientific">Nonlabens agnitus</name>
    <dbReference type="NCBI Taxonomy" id="870484"/>
    <lineage>
        <taxon>Bacteria</taxon>
        <taxon>Pseudomonadati</taxon>
        <taxon>Bacteroidota</taxon>
        <taxon>Flavobacteriia</taxon>
        <taxon>Flavobacteriales</taxon>
        <taxon>Flavobacteriaceae</taxon>
        <taxon>Nonlabens</taxon>
    </lineage>
</organism>
<dbReference type="EMBL" id="MQUC01000003">
    <property type="protein sequence ID" value="PRP68284.1"/>
    <property type="molecule type" value="Genomic_DNA"/>
</dbReference>
<accession>A0A2S9WXU4</accession>
<reference evidence="1 2" key="1">
    <citation type="submission" date="2016-11" db="EMBL/GenBank/DDBJ databases">
        <title>Trade-off between light-utilization and light-protection in marine flavobacteria.</title>
        <authorList>
            <person name="Kumagai Y."/>
        </authorList>
    </citation>
    <scope>NUCLEOTIDE SEQUENCE [LARGE SCALE GENOMIC DNA]</scope>
    <source>
        <strain evidence="1 2">JCM 17109</strain>
    </source>
</reference>
<keyword evidence="2" id="KW-1185">Reference proteome</keyword>
<gene>
    <name evidence="1" type="ORF">BST86_04235</name>
</gene>
<name>A0A2S9WXU4_9FLAO</name>
<dbReference type="OrthoDB" id="1271679at2"/>
<evidence type="ECO:0000313" key="2">
    <source>
        <dbReference type="Proteomes" id="UP000239532"/>
    </source>
</evidence>